<keyword evidence="2" id="KW-1185">Reference proteome</keyword>
<organism evidence="1 2">
    <name type="scientific">Ophiobolus disseminans</name>
    <dbReference type="NCBI Taxonomy" id="1469910"/>
    <lineage>
        <taxon>Eukaryota</taxon>
        <taxon>Fungi</taxon>
        <taxon>Dikarya</taxon>
        <taxon>Ascomycota</taxon>
        <taxon>Pezizomycotina</taxon>
        <taxon>Dothideomycetes</taxon>
        <taxon>Pleosporomycetidae</taxon>
        <taxon>Pleosporales</taxon>
        <taxon>Pleosporineae</taxon>
        <taxon>Phaeosphaeriaceae</taxon>
        <taxon>Ophiobolus</taxon>
    </lineage>
</organism>
<dbReference type="EMBL" id="MU006223">
    <property type="protein sequence ID" value="KAF2827867.1"/>
    <property type="molecule type" value="Genomic_DNA"/>
</dbReference>
<sequence>MHSRNVHRLSSKHLGTIYISYPPTPSILQSTHSLDPDHNVLTTQMAMSNKSMFPTSSANVVTQHSGAGADNVMASLMKDLDSAIASIPTYALLSVPLAPRPGPRPIGTSRFAEHLDDEDCVEYRPDSADIASAAPASPEQSPGPIYQTFTSERGFPAHRTMRGRGCMASVTSFFSRLWSSSKKASEQPPVELVDQQPFSELPMRMPQARPIDAIRRKQPLVQQTFKLGCYPGGAADEYYLGAQSAPQLQSRPTRKGSLSRRRFKHFSTVVEFSSESPAAVAIPMVQPAQDRMELSDDEDGIPLVRSAGQRMELSDDEEDIPMAQPKSEHFIVGDFDSDDEEEADETPIIAAARPHGETVSVVYSGEIVAVVLPNNRLSIITLAPTTGVAKLSRTSQVDIVGGVPPDQYLSIITFASTNGVAKPSRTTPEDIDAAVRVVNDDYVDGAPEVIHRVRRSDFNISDPEESLIQRCHDATSLAELKAAFGITHTHKRDAGLDVGDGGVDSRLSTFDFDANSYRYRYASTSDTDPDCANHLATITPWDLLATNTPWDPLATNISWDYAPAMNSPWEPLATDTAWGQTPSSVTIDPNAYCALLFAGESEACLWRFAHYAEASDAESIDQSLFADFDGDFADASSSGKVAGIAPYSMPTDSYTQTT</sequence>
<proteinExistence type="predicted"/>
<evidence type="ECO:0000313" key="1">
    <source>
        <dbReference type="EMBL" id="KAF2827867.1"/>
    </source>
</evidence>
<evidence type="ECO:0000313" key="2">
    <source>
        <dbReference type="Proteomes" id="UP000799424"/>
    </source>
</evidence>
<dbReference type="AlphaFoldDB" id="A0A6A7A5B1"/>
<gene>
    <name evidence="1" type="ORF">CC86DRAFT_438704</name>
</gene>
<reference evidence="1" key="1">
    <citation type="journal article" date="2020" name="Stud. Mycol.">
        <title>101 Dothideomycetes genomes: a test case for predicting lifestyles and emergence of pathogens.</title>
        <authorList>
            <person name="Haridas S."/>
            <person name="Albert R."/>
            <person name="Binder M."/>
            <person name="Bloem J."/>
            <person name="Labutti K."/>
            <person name="Salamov A."/>
            <person name="Andreopoulos B."/>
            <person name="Baker S."/>
            <person name="Barry K."/>
            <person name="Bills G."/>
            <person name="Bluhm B."/>
            <person name="Cannon C."/>
            <person name="Castanera R."/>
            <person name="Culley D."/>
            <person name="Daum C."/>
            <person name="Ezra D."/>
            <person name="Gonzalez J."/>
            <person name="Henrissat B."/>
            <person name="Kuo A."/>
            <person name="Liang C."/>
            <person name="Lipzen A."/>
            <person name="Lutzoni F."/>
            <person name="Magnuson J."/>
            <person name="Mondo S."/>
            <person name="Nolan M."/>
            <person name="Ohm R."/>
            <person name="Pangilinan J."/>
            <person name="Park H.-J."/>
            <person name="Ramirez L."/>
            <person name="Alfaro M."/>
            <person name="Sun H."/>
            <person name="Tritt A."/>
            <person name="Yoshinaga Y."/>
            <person name="Zwiers L.-H."/>
            <person name="Turgeon B."/>
            <person name="Goodwin S."/>
            <person name="Spatafora J."/>
            <person name="Crous P."/>
            <person name="Grigoriev I."/>
        </authorList>
    </citation>
    <scope>NUCLEOTIDE SEQUENCE</scope>
    <source>
        <strain evidence="1">CBS 113818</strain>
    </source>
</reference>
<name>A0A6A7A5B1_9PLEO</name>
<accession>A0A6A7A5B1</accession>
<dbReference type="Proteomes" id="UP000799424">
    <property type="component" value="Unassembled WGS sequence"/>
</dbReference>
<protein>
    <submittedName>
        <fullName evidence="1">Uncharacterized protein</fullName>
    </submittedName>
</protein>